<reference evidence="8" key="1">
    <citation type="submission" date="2023-01" db="EMBL/GenBank/DDBJ databases">
        <title>The diversity of Class Acidimicrobiia in South China Sea sediment environments and the proposal of Iamia marina sp. nov., a novel species of the genus Iamia.</title>
        <authorList>
            <person name="He Y."/>
            <person name="Tian X."/>
        </authorList>
    </citation>
    <scope>NUCLEOTIDE SEQUENCE</scope>
    <source>
        <strain evidence="8">DSM 19957</strain>
    </source>
</reference>
<evidence type="ECO:0000256" key="4">
    <source>
        <dbReference type="ARBA" id="ARBA00022827"/>
    </source>
</evidence>
<dbReference type="RefSeq" id="WP_272737784.1">
    <property type="nucleotide sequence ID" value="NZ_CP116942.1"/>
</dbReference>
<keyword evidence="3" id="KW-0285">Flavoprotein</keyword>
<gene>
    <name evidence="8" type="ORF">PO878_05940</name>
</gene>
<protein>
    <submittedName>
        <fullName evidence="8">NAD(P)/FAD-dependent oxidoreductase</fullName>
    </submittedName>
</protein>
<dbReference type="Proteomes" id="UP001216390">
    <property type="component" value="Chromosome"/>
</dbReference>
<dbReference type="InterPro" id="IPR036188">
    <property type="entry name" value="FAD/NAD-bd_sf"/>
</dbReference>
<keyword evidence="4" id="KW-0274">FAD</keyword>
<evidence type="ECO:0000256" key="2">
    <source>
        <dbReference type="ARBA" id="ARBA00010139"/>
    </source>
</evidence>
<organism evidence="8 9">
    <name type="scientific">Iamia majanohamensis</name>
    <dbReference type="NCBI Taxonomy" id="467976"/>
    <lineage>
        <taxon>Bacteria</taxon>
        <taxon>Bacillati</taxon>
        <taxon>Actinomycetota</taxon>
        <taxon>Acidimicrobiia</taxon>
        <taxon>Acidimicrobiales</taxon>
        <taxon>Iamiaceae</taxon>
        <taxon>Iamia</taxon>
    </lineage>
</organism>
<dbReference type="GO" id="GO:0016709">
    <property type="term" value="F:oxidoreductase activity, acting on paired donors, with incorporation or reduction of molecular oxygen, NAD(P)H as one donor, and incorporation of one atom of oxygen"/>
    <property type="evidence" value="ECO:0007669"/>
    <property type="project" value="UniProtKB-ARBA"/>
</dbReference>
<dbReference type="InterPro" id="IPR050775">
    <property type="entry name" value="FAD-binding_Monooxygenases"/>
</dbReference>
<dbReference type="SUPFAM" id="SSF51905">
    <property type="entry name" value="FAD/NAD(P)-binding domain"/>
    <property type="match status" value="2"/>
</dbReference>
<comment type="similarity">
    <text evidence="2">Belongs to the FAD-binding monooxygenase family.</text>
</comment>
<evidence type="ECO:0000313" key="8">
    <source>
        <dbReference type="EMBL" id="WCO68267.1"/>
    </source>
</evidence>
<sequence length="535" mass="57921">MTDTPRSVDLLVVGAGFAGLYMLHRARGQGLDTVVVEAAEGVGGTWWWNRYPGARCDVESVEYSYSFDEDLQQEWEWSERYAPQPEILRYLEHVADRFDLRRDIVLGTRVTAAGWDDAAGRWRITTDAADGPAYDARCMVMATGCLSMPMTPDIPGAEDFAGTTLHTGRWPAEGVDVTGQRVGVIGTGSSGVQSVPVLARDAAELTVFQRTPAYTVPAHNGPLDPDEVAAIKAGYPELREANRQMGTAFGARFPPNDGSALAVDEEERTEVYERRWAAGGLPFLAAFNDLLVDPAANETAADFVRGKVRSIVDDPEVAERLSPRQVIGCKRMCVDTGYLATFNRANVHLVDVAETPIEAVTPEGVRTTEGTTELDVLVFATGFDAMTGALARIAITGRDGRRLADEWEAGPHTYLGLAMEGFPNLFTVTGPGSPSVLTNMVVSIEHHVEWIGDLLAHAEEVGAERIEADHGAQEGWVEYVNAVAGITLFPTCSSWYLGANVPGKPRVFMPLPGFPAYAEHCAHVAANGYEGFTLT</sequence>
<keyword evidence="5" id="KW-0521">NADP</keyword>
<evidence type="ECO:0000256" key="6">
    <source>
        <dbReference type="ARBA" id="ARBA00023002"/>
    </source>
</evidence>
<evidence type="ECO:0000256" key="7">
    <source>
        <dbReference type="ARBA" id="ARBA00023033"/>
    </source>
</evidence>
<dbReference type="Pfam" id="PF13738">
    <property type="entry name" value="Pyr_redox_3"/>
    <property type="match status" value="1"/>
</dbReference>
<dbReference type="Gene3D" id="3.50.50.60">
    <property type="entry name" value="FAD/NAD(P)-binding domain"/>
    <property type="match status" value="2"/>
</dbReference>
<dbReference type="PANTHER" id="PTHR43098:SF3">
    <property type="entry name" value="L-ORNITHINE N(5)-MONOOXYGENASE-RELATED"/>
    <property type="match status" value="1"/>
</dbReference>
<keyword evidence="6" id="KW-0560">Oxidoreductase</keyword>
<evidence type="ECO:0000256" key="1">
    <source>
        <dbReference type="ARBA" id="ARBA00001974"/>
    </source>
</evidence>
<evidence type="ECO:0000256" key="5">
    <source>
        <dbReference type="ARBA" id="ARBA00022857"/>
    </source>
</evidence>
<dbReference type="KEGG" id="ima:PO878_05940"/>
<keyword evidence="9" id="KW-1185">Reference proteome</keyword>
<comment type="cofactor">
    <cofactor evidence="1">
        <name>FAD</name>
        <dbReference type="ChEBI" id="CHEBI:57692"/>
    </cofactor>
</comment>
<dbReference type="PANTHER" id="PTHR43098">
    <property type="entry name" value="L-ORNITHINE N(5)-MONOOXYGENASE-RELATED"/>
    <property type="match status" value="1"/>
</dbReference>
<keyword evidence="7" id="KW-0503">Monooxygenase</keyword>
<dbReference type="EMBL" id="CP116942">
    <property type="protein sequence ID" value="WCO68267.1"/>
    <property type="molecule type" value="Genomic_DNA"/>
</dbReference>
<evidence type="ECO:0000313" key="9">
    <source>
        <dbReference type="Proteomes" id="UP001216390"/>
    </source>
</evidence>
<evidence type="ECO:0000256" key="3">
    <source>
        <dbReference type="ARBA" id="ARBA00022630"/>
    </source>
</evidence>
<name>A0AAE9YGW5_9ACTN</name>
<dbReference type="AlphaFoldDB" id="A0AAE9YGW5"/>
<dbReference type="PRINTS" id="PR00411">
    <property type="entry name" value="PNDRDTASEI"/>
</dbReference>
<accession>A0AAE9YGW5</accession>
<proteinExistence type="inferred from homology"/>